<feature type="domain" description="NAD-dependent epimerase/dehydratase" evidence="2">
    <location>
        <begin position="177"/>
        <end position="282"/>
    </location>
</feature>
<feature type="domain" description="NAD-dependent epimerase/dehydratase" evidence="2">
    <location>
        <begin position="3"/>
        <end position="130"/>
    </location>
</feature>
<dbReference type="InterPro" id="IPR001509">
    <property type="entry name" value="Epimerase_deHydtase"/>
</dbReference>
<protein>
    <recommendedName>
        <fullName evidence="2">NAD-dependent epimerase/dehydratase domain-containing protein</fullName>
    </recommendedName>
</protein>
<dbReference type="Gene3D" id="3.40.50.720">
    <property type="entry name" value="NAD(P)-binding Rossmann-like Domain"/>
    <property type="match status" value="2"/>
</dbReference>
<reference evidence="3" key="1">
    <citation type="journal article" date="2014" name="Front. Microbiol.">
        <title>High frequency of phylogenetically diverse reductive dehalogenase-homologous genes in deep subseafloor sedimentary metagenomes.</title>
        <authorList>
            <person name="Kawai M."/>
            <person name="Futagami T."/>
            <person name="Toyoda A."/>
            <person name="Takaki Y."/>
            <person name="Nishi S."/>
            <person name="Hori S."/>
            <person name="Arai W."/>
            <person name="Tsubouchi T."/>
            <person name="Morono Y."/>
            <person name="Uchiyama I."/>
            <person name="Ito T."/>
            <person name="Fujiyama A."/>
            <person name="Inagaki F."/>
            <person name="Takami H."/>
        </authorList>
    </citation>
    <scope>NUCLEOTIDE SEQUENCE</scope>
    <source>
        <strain evidence="3">Expedition CK06-06</strain>
    </source>
</reference>
<comment type="similarity">
    <text evidence="1">Belongs to the NAD(P)-dependent epimerase/dehydratase family.</text>
</comment>
<dbReference type="SUPFAM" id="SSF51735">
    <property type="entry name" value="NAD(P)-binding Rossmann-fold domains"/>
    <property type="match status" value="1"/>
</dbReference>
<evidence type="ECO:0000259" key="2">
    <source>
        <dbReference type="Pfam" id="PF01370"/>
    </source>
</evidence>
<proteinExistence type="inferred from homology"/>
<accession>X0RYF3</accession>
<dbReference type="EMBL" id="BARS01005126">
    <property type="protein sequence ID" value="GAF68782.1"/>
    <property type="molecule type" value="Genomic_DNA"/>
</dbReference>
<sequence>MNILITGGAGFIGSHTADALIQKGYQVRILDNLQRTVHPEGKPNYLNPNADFIMGDVRDKQILRQALSGIDAVYHLAAYQDYLPDFSTFFHVNTVSTALLYEILVEDGLENNIQKVVVASSQAVMGEGRYRCNNCHGEDEEYLYPAIRLEAQLKTGESEHRCPDCNETLQWLPSDETVASPCNQYALSKYSQEQIAIQMGKRYKVPSVVMRYSIVQGPRQSLSNAYSGAMRIFSLALMFDRQPVIFEDGKQIRDFINIEDVVAANLLVLEREEADYQVFNVGGGVSWAVNDFYERLQTVVGKRKVPSIGNTYRYGDTRHIVSDI</sequence>
<name>X0RYF3_9ZZZZ</name>
<comment type="caution">
    <text evidence="3">The sequence shown here is derived from an EMBL/GenBank/DDBJ whole genome shotgun (WGS) entry which is preliminary data.</text>
</comment>
<evidence type="ECO:0000256" key="1">
    <source>
        <dbReference type="ARBA" id="ARBA00007637"/>
    </source>
</evidence>
<gene>
    <name evidence="3" type="ORF">S01H1_10033</name>
</gene>
<dbReference type="PANTHER" id="PTHR43000">
    <property type="entry name" value="DTDP-D-GLUCOSE 4,6-DEHYDRATASE-RELATED"/>
    <property type="match status" value="1"/>
</dbReference>
<evidence type="ECO:0000313" key="3">
    <source>
        <dbReference type="EMBL" id="GAF68782.1"/>
    </source>
</evidence>
<organism evidence="3">
    <name type="scientific">marine sediment metagenome</name>
    <dbReference type="NCBI Taxonomy" id="412755"/>
    <lineage>
        <taxon>unclassified sequences</taxon>
        <taxon>metagenomes</taxon>
        <taxon>ecological metagenomes</taxon>
    </lineage>
</organism>
<dbReference type="Gene3D" id="3.90.25.10">
    <property type="entry name" value="UDP-galactose 4-epimerase, domain 1"/>
    <property type="match status" value="1"/>
</dbReference>
<dbReference type="Pfam" id="PF01370">
    <property type="entry name" value="Epimerase"/>
    <property type="match status" value="2"/>
</dbReference>
<dbReference type="AlphaFoldDB" id="X0RYF3"/>
<dbReference type="InterPro" id="IPR036291">
    <property type="entry name" value="NAD(P)-bd_dom_sf"/>
</dbReference>
<feature type="non-terminal residue" evidence="3">
    <location>
        <position position="324"/>
    </location>
</feature>